<feature type="transmembrane region" description="Helical" evidence="1">
    <location>
        <begin position="140"/>
        <end position="167"/>
    </location>
</feature>
<keyword evidence="3" id="KW-1185">Reference proteome</keyword>
<feature type="transmembrane region" description="Helical" evidence="1">
    <location>
        <begin position="211"/>
        <end position="230"/>
    </location>
</feature>
<feature type="transmembrane region" description="Helical" evidence="1">
    <location>
        <begin position="179"/>
        <end position="199"/>
    </location>
</feature>
<protein>
    <recommendedName>
        <fullName evidence="4">Transmembrane protein</fullName>
    </recommendedName>
</protein>
<dbReference type="Proteomes" id="UP000243217">
    <property type="component" value="Unassembled WGS sequence"/>
</dbReference>
<dbReference type="PROSITE" id="PS51257">
    <property type="entry name" value="PROKAR_LIPOPROTEIN"/>
    <property type="match status" value="1"/>
</dbReference>
<accession>A0A1V9YW58</accession>
<keyword evidence="1" id="KW-0472">Membrane</keyword>
<evidence type="ECO:0008006" key="4">
    <source>
        <dbReference type="Google" id="ProtNLM"/>
    </source>
</evidence>
<gene>
    <name evidence="2" type="ORF">THRCLA_09525</name>
</gene>
<reference evidence="2 3" key="1">
    <citation type="journal article" date="2014" name="Genome Biol. Evol.">
        <title>The secreted proteins of Achlya hypogyna and Thraustotheca clavata identify the ancestral oomycete secretome and reveal gene acquisitions by horizontal gene transfer.</title>
        <authorList>
            <person name="Misner I."/>
            <person name="Blouin N."/>
            <person name="Leonard G."/>
            <person name="Richards T.A."/>
            <person name="Lane C.E."/>
        </authorList>
    </citation>
    <scope>NUCLEOTIDE SEQUENCE [LARGE SCALE GENOMIC DNA]</scope>
    <source>
        <strain evidence="2 3">ATCC 34112</strain>
    </source>
</reference>
<evidence type="ECO:0000313" key="2">
    <source>
        <dbReference type="EMBL" id="OQR89887.1"/>
    </source>
</evidence>
<evidence type="ECO:0000313" key="3">
    <source>
        <dbReference type="Proteomes" id="UP000243217"/>
    </source>
</evidence>
<keyword evidence="1" id="KW-1133">Transmembrane helix</keyword>
<dbReference type="OrthoDB" id="78673at2759"/>
<keyword evidence="1" id="KW-0812">Transmembrane</keyword>
<sequence>MSRISICGLVALILTGCALFCSSFALSLPFWSTEEAPVTGDDYDVFTAGIWGFCTNVVTIDDDVTMANCTPYRSWIFGSPDTPYNITLADYTMAIAPFGLCKLDQNSSTFDILRDSMPLTASGFQNFYKASCGGWARFSLVINVIVIVMGVLAVGELGVLVAYWFCPPSLHTQLFISRLGLRLLIAQIIISILVLMGWAKQSPIPLTYGSAYYSALVACLLYVFAGLCLAKYHFYDIPSLNGLASPDDDTEAVPVATDVVFIELGTPVSDSQLATIDEKTATKNV</sequence>
<name>A0A1V9YW58_9STRA</name>
<organism evidence="2 3">
    <name type="scientific">Thraustotheca clavata</name>
    <dbReference type="NCBI Taxonomy" id="74557"/>
    <lineage>
        <taxon>Eukaryota</taxon>
        <taxon>Sar</taxon>
        <taxon>Stramenopiles</taxon>
        <taxon>Oomycota</taxon>
        <taxon>Saprolegniomycetes</taxon>
        <taxon>Saprolegniales</taxon>
        <taxon>Achlyaceae</taxon>
        <taxon>Thraustotheca</taxon>
    </lineage>
</organism>
<evidence type="ECO:0000256" key="1">
    <source>
        <dbReference type="SAM" id="Phobius"/>
    </source>
</evidence>
<proteinExistence type="predicted"/>
<dbReference type="AlphaFoldDB" id="A0A1V9YW58"/>
<comment type="caution">
    <text evidence="2">The sequence shown here is derived from an EMBL/GenBank/DDBJ whole genome shotgun (WGS) entry which is preliminary data.</text>
</comment>
<dbReference type="EMBL" id="JNBS01002636">
    <property type="protein sequence ID" value="OQR89887.1"/>
    <property type="molecule type" value="Genomic_DNA"/>
</dbReference>